<dbReference type="AlphaFoldDB" id="A0A9P4GQC3"/>
<accession>A0A9P4GQC3</accession>
<keyword evidence="2" id="KW-1185">Reference proteome</keyword>
<proteinExistence type="predicted"/>
<reference evidence="1" key="1">
    <citation type="submission" date="2020-01" db="EMBL/GenBank/DDBJ databases">
        <authorList>
            <consortium name="DOE Joint Genome Institute"/>
            <person name="Haridas S."/>
            <person name="Albert R."/>
            <person name="Binder M."/>
            <person name="Bloem J."/>
            <person name="Labutti K."/>
            <person name="Salamov A."/>
            <person name="Andreopoulos B."/>
            <person name="Baker S.E."/>
            <person name="Barry K."/>
            <person name="Bills G."/>
            <person name="Bluhm B.H."/>
            <person name="Cannon C."/>
            <person name="Castanera R."/>
            <person name="Culley D.E."/>
            <person name="Daum C."/>
            <person name="Ezra D."/>
            <person name="Gonzalez J.B."/>
            <person name="Henrissat B."/>
            <person name="Kuo A."/>
            <person name="Liang C."/>
            <person name="Lipzen A."/>
            <person name="Lutzoni F."/>
            <person name="Magnuson J."/>
            <person name="Mondo S."/>
            <person name="Nolan M."/>
            <person name="Ohm R."/>
            <person name="Pangilinan J."/>
            <person name="Park H.-J."/>
            <person name="Ramirez L."/>
            <person name="Alfaro M."/>
            <person name="Sun H."/>
            <person name="Tritt A."/>
            <person name="Yoshinaga Y."/>
            <person name="Zwiers L.-H."/>
            <person name="Turgeon B.G."/>
            <person name="Goodwin S.B."/>
            <person name="Spatafora J.W."/>
            <person name="Crous P.W."/>
            <person name="Grigoriev I.V."/>
        </authorList>
    </citation>
    <scope>NUCLEOTIDE SEQUENCE</scope>
    <source>
        <strain evidence="1">CBS 394.84</strain>
    </source>
</reference>
<dbReference type="RefSeq" id="XP_040791769.1">
    <property type="nucleotide sequence ID" value="XM_040935971.1"/>
</dbReference>
<name>A0A9P4GQC3_9PLEO</name>
<evidence type="ECO:0000313" key="2">
    <source>
        <dbReference type="Proteomes" id="UP000800039"/>
    </source>
</evidence>
<gene>
    <name evidence="1" type="ORF">K460DRAFT_394090</name>
</gene>
<dbReference type="GeneID" id="63853222"/>
<comment type="caution">
    <text evidence="1">The sequence shown here is derived from an EMBL/GenBank/DDBJ whole genome shotgun (WGS) entry which is preliminary data.</text>
</comment>
<evidence type="ECO:0008006" key="3">
    <source>
        <dbReference type="Google" id="ProtNLM"/>
    </source>
</evidence>
<sequence>MFLVYNGKKILITSQIYLHLNLLSTILTIETMPNKRKKIGFKANPHLKRRRIDMQNTPLDSPIQRMSLSEAAAANKNNRFLSLPGELLNRIYDLVLSDFQDVYGGYKQRDISPLAGGQHPLPGLKCSLALIAPETRLSTEKAEYTYMKKDWVALSHVSRQMRSQFRTRQNTTAHVYISAELLGGFLRKFFGSNDVVLPPEHPAKLTVIFAEKSKIDVLPLMRLLHRAPTLQYDILTLGDAGAHDQGLYQMMFGAQDSLRTHLTTTLFGQINRVSFSPKGFLEIRIKSEFGRDWMKVDHNQPWTGDLWHKTHGKSLTKEGIWIKDRQNGTRKWLEDAGMDIEFISYWSVTVKVQD</sequence>
<dbReference type="Proteomes" id="UP000800039">
    <property type="component" value="Unassembled WGS sequence"/>
</dbReference>
<organism evidence="1 2">
    <name type="scientific">Cucurbitaria berberidis CBS 394.84</name>
    <dbReference type="NCBI Taxonomy" id="1168544"/>
    <lineage>
        <taxon>Eukaryota</taxon>
        <taxon>Fungi</taxon>
        <taxon>Dikarya</taxon>
        <taxon>Ascomycota</taxon>
        <taxon>Pezizomycotina</taxon>
        <taxon>Dothideomycetes</taxon>
        <taxon>Pleosporomycetidae</taxon>
        <taxon>Pleosporales</taxon>
        <taxon>Pleosporineae</taxon>
        <taxon>Cucurbitariaceae</taxon>
        <taxon>Cucurbitaria</taxon>
    </lineage>
</organism>
<evidence type="ECO:0000313" key="1">
    <source>
        <dbReference type="EMBL" id="KAF1849206.1"/>
    </source>
</evidence>
<dbReference type="EMBL" id="ML976615">
    <property type="protein sequence ID" value="KAF1849206.1"/>
    <property type="molecule type" value="Genomic_DNA"/>
</dbReference>
<protein>
    <recommendedName>
        <fullName evidence="3">F-box domain-containing protein</fullName>
    </recommendedName>
</protein>